<accession>A0A377LZG5</accession>
<gene>
    <name evidence="1" type="ORF">NCTC10005_04132</name>
</gene>
<evidence type="ECO:0000313" key="1">
    <source>
        <dbReference type="EMBL" id="STQ11358.1"/>
    </source>
</evidence>
<sequence length="67" mass="7251">MTACKGMFAGIEDKKNPALSGIFLNTLGLILDQEVVQLFTLLIHGFFDNSRCTTLASQVLVSPFSST</sequence>
<organism evidence="1 2">
    <name type="scientific">Enterobacter cloacae</name>
    <dbReference type="NCBI Taxonomy" id="550"/>
    <lineage>
        <taxon>Bacteria</taxon>
        <taxon>Pseudomonadati</taxon>
        <taxon>Pseudomonadota</taxon>
        <taxon>Gammaproteobacteria</taxon>
        <taxon>Enterobacterales</taxon>
        <taxon>Enterobacteriaceae</taxon>
        <taxon>Enterobacter</taxon>
        <taxon>Enterobacter cloacae complex</taxon>
    </lineage>
</organism>
<reference evidence="1 2" key="1">
    <citation type="submission" date="2018-06" db="EMBL/GenBank/DDBJ databases">
        <authorList>
            <consortium name="Pathogen Informatics"/>
            <person name="Doyle S."/>
        </authorList>
    </citation>
    <scope>NUCLEOTIDE SEQUENCE [LARGE SCALE GENOMIC DNA]</scope>
    <source>
        <strain evidence="1 2">NCTC10005</strain>
    </source>
</reference>
<protein>
    <submittedName>
        <fullName evidence="1">Uncharacterized protein</fullName>
    </submittedName>
</protein>
<dbReference type="EMBL" id="UGJB01000004">
    <property type="protein sequence ID" value="STQ11358.1"/>
    <property type="molecule type" value="Genomic_DNA"/>
</dbReference>
<evidence type="ECO:0000313" key="2">
    <source>
        <dbReference type="Proteomes" id="UP000255106"/>
    </source>
</evidence>
<dbReference type="AlphaFoldDB" id="A0A377LZG5"/>
<proteinExistence type="predicted"/>
<dbReference type="Proteomes" id="UP000255106">
    <property type="component" value="Unassembled WGS sequence"/>
</dbReference>
<name>A0A377LZG5_ENTCL</name>